<gene>
    <name evidence="1" type="ORF">FFLO_02905</name>
</gene>
<name>A0A8K0JLR3_9TREE</name>
<sequence length="96" mass="10685">MADDNLFVLVSGCKHHLEFPSLPTHYGTGWSLPTRRRIDSPIQDRAVPSTSFASCMTALQTTTLPSKVTITGGTNRYIDESRREYETVIPKATIMV</sequence>
<dbReference type="Proteomes" id="UP000812966">
    <property type="component" value="Unassembled WGS sequence"/>
</dbReference>
<organism evidence="1 2">
    <name type="scientific">Filobasidium floriforme</name>
    <dbReference type="NCBI Taxonomy" id="5210"/>
    <lineage>
        <taxon>Eukaryota</taxon>
        <taxon>Fungi</taxon>
        <taxon>Dikarya</taxon>
        <taxon>Basidiomycota</taxon>
        <taxon>Agaricomycotina</taxon>
        <taxon>Tremellomycetes</taxon>
        <taxon>Filobasidiales</taxon>
        <taxon>Filobasidiaceae</taxon>
        <taxon>Filobasidium</taxon>
    </lineage>
</organism>
<keyword evidence="2" id="KW-1185">Reference proteome</keyword>
<evidence type="ECO:0000313" key="1">
    <source>
        <dbReference type="EMBL" id="KAG7558178.1"/>
    </source>
</evidence>
<accession>A0A8K0JLR3</accession>
<proteinExistence type="predicted"/>
<dbReference type="AlphaFoldDB" id="A0A8K0JLR3"/>
<dbReference type="EMBL" id="JABELV010000049">
    <property type="protein sequence ID" value="KAG7558178.1"/>
    <property type="molecule type" value="Genomic_DNA"/>
</dbReference>
<reference evidence="1" key="1">
    <citation type="submission" date="2020-04" db="EMBL/GenBank/DDBJ databases">
        <title>Analysis of mating type loci in Filobasidium floriforme.</title>
        <authorList>
            <person name="Nowrousian M."/>
        </authorList>
    </citation>
    <scope>NUCLEOTIDE SEQUENCE</scope>
    <source>
        <strain evidence="1">CBS 6242</strain>
    </source>
</reference>
<evidence type="ECO:0000313" key="2">
    <source>
        <dbReference type="Proteomes" id="UP000812966"/>
    </source>
</evidence>
<protein>
    <submittedName>
        <fullName evidence="1">Uncharacterized protein</fullName>
    </submittedName>
</protein>
<comment type="caution">
    <text evidence="1">The sequence shown here is derived from an EMBL/GenBank/DDBJ whole genome shotgun (WGS) entry which is preliminary data.</text>
</comment>